<name>A0A1U7D924_9RHOB</name>
<dbReference type="AlphaFoldDB" id="A0A1U7D924"/>
<keyword evidence="2" id="KW-1185">Reference proteome</keyword>
<dbReference type="STRING" id="1229727.Ga0080559_TMP3770"/>
<sequence>METPMTHLYDSLKTRLERHAQYRRTLRELRSMPLDVALDLDIDKGDAQRIATRAVYGQASA</sequence>
<accession>A0A1U7D924</accession>
<dbReference type="KEGG" id="tpro:Ga0080559_TMP3770"/>
<dbReference type="EMBL" id="CP014796">
    <property type="protein sequence ID" value="APX24566.1"/>
    <property type="molecule type" value="Genomic_DNA"/>
</dbReference>
<organism evidence="1 2">
    <name type="scientific">Salipiger profundus</name>
    <dbReference type="NCBI Taxonomy" id="1229727"/>
    <lineage>
        <taxon>Bacteria</taxon>
        <taxon>Pseudomonadati</taxon>
        <taxon>Pseudomonadota</taxon>
        <taxon>Alphaproteobacteria</taxon>
        <taxon>Rhodobacterales</taxon>
        <taxon>Roseobacteraceae</taxon>
        <taxon>Salipiger</taxon>
    </lineage>
</organism>
<gene>
    <name evidence="1" type="ORF">Ga0080559_TMP3770</name>
</gene>
<proteinExistence type="predicted"/>
<protein>
    <recommendedName>
        <fullName evidence="3">DUF1127 protein</fullName>
    </recommendedName>
</protein>
<evidence type="ECO:0008006" key="3">
    <source>
        <dbReference type="Google" id="ProtNLM"/>
    </source>
</evidence>
<dbReference type="Proteomes" id="UP000186559">
    <property type="component" value="Chromosome"/>
</dbReference>
<evidence type="ECO:0000313" key="1">
    <source>
        <dbReference type="EMBL" id="APX24566.1"/>
    </source>
</evidence>
<evidence type="ECO:0000313" key="2">
    <source>
        <dbReference type="Proteomes" id="UP000186559"/>
    </source>
</evidence>
<reference evidence="1 2" key="1">
    <citation type="submission" date="2016-03" db="EMBL/GenBank/DDBJ databases">
        <title>Deep-sea bacteria in the southern Pacific.</title>
        <authorList>
            <person name="Tang K."/>
        </authorList>
    </citation>
    <scope>NUCLEOTIDE SEQUENCE [LARGE SCALE GENOMIC DNA]</scope>
    <source>
        <strain evidence="1 2">JLT2016</strain>
    </source>
</reference>